<dbReference type="NCBIfam" id="TIGR01730">
    <property type="entry name" value="RND_mfp"/>
    <property type="match status" value="1"/>
</dbReference>
<dbReference type="InterPro" id="IPR058792">
    <property type="entry name" value="Beta-barrel_RND_2"/>
</dbReference>
<keyword evidence="3" id="KW-0732">Signal</keyword>
<dbReference type="GO" id="GO:1990281">
    <property type="term" value="C:efflux pump complex"/>
    <property type="evidence" value="ECO:0007669"/>
    <property type="project" value="TreeGrafter"/>
</dbReference>
<feature type="chain" id="PRO_5041216659" evidence="3">
    <location>
        <begin position="20"/>
        <end position="393"/>
    </location>
</feature>
<protein>
    <submittedName>
        <fullName evidence="7">Efflux RND transporter periplasmic adaptor subunit</fullName>
    </submittedName>
</protein>
<reference evidence="7" key="2">
    <citation type="journal article" date="2024" name="Antonie Van Leeuwenhoek">
        <title>Roseihalotalea indica gen. nov., sp. nov., a halophilic Bacteroidetes from mesopelagic Southwest Indian Ocean with higher carbohydrate metabolic potential.</title>
        <authorList>
            <person name="Chen B."/>
            <person name="Zhang M."/>
            <person name="Lin D."/>
            <person name="Ye J."/>
            <person name="Tang K."/>
        </authorList>
    </citation>
    <scope>NUCLEOTIDE SEQUENCE</scope>
    <source>
        <strain evidence="7">TK19036</strain>
    </source>
</reference>
<evidence type="ECO:0000259" key="5">
    <source>
        <dbReference type="Pfam" id="PF25954"/>
    </source>
</evidence>
<evidence type="ECO:0000313" key="7">
    <source>
        <dbReference type="EMBL" id="WKN36291.1"/>
    </source>
</evidence>
<dbReference type="SUPFAM" id="SSF111369">
    <property type="entry name" value="HlyD-like secretion proteins"/>
    <property type="match status" value="1"/>
</dbReference>
<dbReference type="InterPro" id="IPR058647">
    <property type="entry name" value="BSH_CzcB-like"/>
</dbReference>
<name>A0AA49GM55_9BACT</name>
<feature type="coiled-coil region" evidence="2">
    <location>
        <begin position="25"/>
        <end position="52"/>
    </location>
</feature>
<dbReference type="PANTHER" id="PTHR30469">
    <property type="entry name" value="MULTIDRUG RESISTANCE PROTEIN MDTA"/>
    <property type="match status" value="1"/>
</dbReference>
<dbReference type="GO" id="GO:0015562">
    <property type="term" value="F:efflux transmembrane transporter activity"/>
    <property type="evidence" value="ECO:0007669"/>
    <property type="project" value="TreeGrafter"/>
</dbReference>
<evidence type="ECO:0000259" key="4">
    <source>
        <dbReference type="Pfam" id="PF25893"/>
    </source>
</evidence>
<dbReference type="PROSITE" id="PS51257">
    <property type="entry name" value="PROKAR_LIPOPROTEIN"/>
    <property type="match status" value="1"/>
</dbReference>
<dbReference type="InterPro" id="IPR058648">
    <property type="entry name" value="HH_CzcB-like"/>
</dbReference>
<feature type="domain" description="CzcB-like alpha-helical hairpin" evidence="4">
    <location>
        <begin position="135"/>
        <end position="188"/>
    </location>
</feature>
<comment type="similarity">
    <text evidence="1">Belongs to the membrane fusion protein (MFP) (TC 8.A.1) family.</text>
</comment>
<evidence type="ECO:0000256" key="3">
    <source>
        <dbReference type="SAM" id="SignalP"/>
    </source>
</evidence>
<accession>A0AA49GM55</accession>
<dbReference type="Gene3D" id="2.40.30.170">
    <property type="match status" value="1"/>
</dbReference>
<dbReference type="Gene3D" id="2.40.50.100">
    <property type="match status" value="1"/>
</dbReference>
<dbReference type="Gene3D" id="1.10.287.470">
    <property type="entry name" value="Helix hairpin bin"/>
    <property type="match status" value="1"/>
</dbReference>
<evidence type="ECO:0000256" key="1">
    <source>
        <dbReference type="ARBA" id="ARBA00009477"/>
    </source>
</evidence>
<evidence type="ECO:0000256" key="2">
    <source>
        <dbReference type="SAM" id="Coils"/>
    </source>
</evidence>
<feature type="coiled-coil region" evidence="2">
    <location>
        <begin position="128"/>
        <end position="193"/>
    </location>
</feature>
<dbReference type="Pfam" id="PF25954">
    <property type="entry name" value="Beta-barrel_RND_2"/>
    <property type="match status" value="1"/>
</dbReference>
<gene>
    <name evidence="7" type="ORF">K4G66_28415</name>
</gene>
<sequence>MKSLIIPFLSFAMLFTACGGESDDVAEKKQQLKAYKADMKALQDQIDALEKEIAAEDPTFASQNRKATLVTTVPVANKTFEHYIEVRGSVTSRKNITISAEAPGMITNVQAVEGESVKKGQLLISQNAETIRRNIEELQTSLELAETRYSRQKNLWDQKIGTELQYLEAKNSVESLNSRIASLQSQLSNYIIRAPFSGTVDEIFVKEGEMAQPGVPMLRLVSLTDMYIEADISEAFLGEFNKGDSVIVTFPSINKTIHSVISSVGQVINENNRTFRIEVKLPGDMDLLRPNLLAVLKIMDFNQPDAMVVPTNLILEDNTGDYVFVTSEAEDGTGQIAVKKHIERGHAYKNETVVTDGLEGNEALIDKGFREVAEGVRIDIVEGDQRATAMSSN</sequence>
<dbReference type="Gene3D" id="2.40.420.20">
    <property type="match status" value="1"/>
</dbReference>
<feature type="domain" description="CusB-like beta-barrel" evidence="5">
    <location>
        <begin position="228"/>
        <end position="298"/>
    </location>
</feature>
<dbReference type="PANTHER" id="PTHR30469:SF15">
    <property type="entry name" value="HLYD FAMILY OF SECRETION PROTEINS"/>
    <property type="match status" value="1"/>
</dbReference>
<dbReference type="Pfam" id="PF25973">
    <property type="entry name" value="BSH_CzcB"/>
    <property type="match status" value="1"/>
</dbReference>
<reference evidence="7" key="1">
    <citation type="journal article" date="2023" name="Comput. Struct. Biotechnol. J.">
        <title>Discovery of a novel marine Bacteroidetes with a rich repertoire of carbohydrate-active enzymes.</title>
        <authorList>
            <person name="Chen B."/>
            <person name="Liu G."/>
            <person name="Chen Q."/>
            <person name="Wang H."/>
            <person name="Liu L."/>
            <person name="Tang K."/>
        </authorList>
    </citation>
    <scope>NUCLEOTIDE SEQUENCE</scope>
    <source>
        <strain evidence="7">TK19036</strain>
    </source>
</reference>
<evidence type="ECO:0000259" key="6">
    <source>
        <dbReference type="Pfam" id="PF25973"/>
    </source>
</evidence>
<dbReference type="EMBL" id="CP120682">
    <property type="protein sequence ID" value="WKN36291.1"/>
    <property type="molecule type" value="Genomic_DNA"/>
</dbReference>
<organism evidence="7">
    <name type="scientific">Roseihalotalea indica</name>
    <dbReference type="NCBI Taxonomy" id="2867963"/>
    <lineage>
        <taxon>Bacteria</taxon>
        <taxon>Pseudomonadati</taxon>
        <taxon>Bacteroidota</taxon>
        <taxon>Cytophagia</taxon>
        <taxon>Cytophagales</taxon>
        <taxon>Catalimonadaceae</taxon>
        <taxon>Roseihalotalea</taxon>
    </lineage>
</organism>
<keyword evidence="2" id="KW-0175">Coiled coil</keyword>
<proteinExistence type="inferred from homology"/>
<feature type="signal peptide" evidence="3">
    <location>
        <begin position="1"/>
        <end position="19"/>
    </location>
</feature>
<dbReference type="InterPro" id="IPR006143">
    <property type="entry name" value="RND_pump_MFP"/>
</dbReference>
<dbReference type="AlphaFoldDB" id="A0AA49GM55"/>
<feature type="domain" description="CzcB-like barrel-sandwich hybrid" evidence="6">
    <location>
        <begin position="97"/>
        <end position="210"/>
    </location>
</feature>
<dbReference type="Pfam" id="PF25893">
    <property type="entry name" value="HH_CzcB"/>
    <property type="match status" value="1"/>
</dbReference>